<evidence type="ECO:0000256" key="3">
    <source>
        <dbReference type="ARBA" id="ARBA00022583"/>
    </source>
</evidence>
<feature type="domain" description="C-type lectin" evidence="15">
    <location>
        <begin position="902"/>
        <end position="1017"/>
    </location>
</feature>
<dbReference type="InterPro" id="IPR013806">
    <property type="entry name" value="Kringle-like"/>
</dbReference>
<dbReference type="InterPro" id="IPR049406">
    <property type="entry name" value="ZIP4_12_EF-hand"/>
</dbReference>
<keyword evidence="8 14" id="KW-0472">Membrane</keyword>
<dbReference type="Gene3D" id="2.80.10.50">
    <property type="match status" value="1"/>
</dbReference>
<evidence type="ECO:0000256" key="2">
    <source>
        <dbReference type="ARBA" id="ARBA00004167"/>
    </source>
</evidence>
<dbReference type="Gene3D" id="3.10.100.10">
    <property type="entry name" value="Mannose-Binding Protein A, subunit A"/>
    <property type="match status" value="6"/>
</dbReference>
<dbReference type="Gene3D" id="2.10.10.10">
    <property type="entry name" value="Fibronectin, type II, collagen-binding"/>
    <property type="match status" value="1"/>
</dbReference>
<dbReference type="GO" id="GO:0016020">
    <property type="term" value="C:membrane"/>
    <property type="evidence" value="ECO:0007669"/>
    <property type="project" value="UniProtKB-SubCell"/>
</dbReference>
<keyword evidence="10 17" id="KW-0675">Receptor</keyword>
<evidence type="ECO:0000256" key="11">
    <source>
        <dbReference type="ARBA" id="ARBA00023180"/>
    </source>
</evidence>
<dbReference type="Proteomes" id="UP000289886">
    <property type="component" value="Unassembled WGS sequence"/>
</dbReference>
<feature type="region of interest" description="Disordered" evidence="13">
    <location>
        <begin position="1355"/>
        <end position="1376"/>
    </location>
</feature>
<evidence type="ECO:0000313" key="17">
    <source>
        <dbReference type="EMBL" id="RXM36510.1"/>
    </source>
</evidence>
<feature type="transmembrane region" description="Helical" evidence="14">
    <location>
        <begin position="1728"/>
        <end position="1749"/>
    </location>
</feature>
<dbReference type="SUPFAM" id="SSF56436">
    <property type="entry name" value="C-type lectin-like"/>
    <property type="match status" value="6"/>
</dbReference>
<evidence type="ECO:0000256" key="12">
    <source>
        <dbReference type="PROSITE-ProRule" id="PRU00479"/>
    </source>
</evidence>
<evidence type="ECO:0000259" key="15">
    <source>
        <dbReference type="PROSITE" id="PS50041"/>
    </source>
</evidence>
<feature type="disulfide bond" evidence="12">
    <location>
        <begin position="156"/>
        <end position="182"/>
    </location>
</feature>
<feature type="transmembrane region" description="Helical" evidence="14">
    <location>
        <begin position="1044"/>
        <end position="1067"/>
    </location>
</feature>
<keyword evidence="6" id="KW-0677">Repeat</keyword>
<feature type="compositionally biased region" description="Polar residues" evidence="13">
    <location>
        <begin position="1365"/>
        <end position="1375"/>
    </location>
</feature>
<feature type="domain" description="C-type lectin" evidence="15">
    <location>
        <begin position="348"/>
        <end position="479"/>
    </location>
</feature>
<dbReference type="InterPro" id="IPR041137">
    <property type="entry name" value="ZIP4_N"/>
</dbReference>
<gene>
    <name evidence="17" type="ORF">EOD39_11762</name>
</gene>
<dbReference type="Pfam" id="PF24562">
    <property type="entry name" value="CysR_MRC2_N"/>
    <property type="match status" value="1"/>
</dbReference>
<feature type="compositionally biased region" description="Basic residues" evidence="13">
    <location>
        <begin position="1355"/>
        <end position="1364"/>
    </location>
</feature>
<feature type="domain" description="C-type lectin" evidence="15">
    <location>
        <begin position="494"/>
        <end position="610"/>
    </location>
</feature>
<dbReference type="PROSITE" id="PS50041">
    <property type="entry name" value="C_TYPE_LECTIN_2"/>
    <property type="match status" value="6"/>
</dbReference>
<keyword evidence="3" id="KW-0254">Endocytosis</keyword>
<evidence type="ECO:0000256" key="6">
    <source>
        <dbReference type="ARBA" id="ARBA00022737"/>
    </source>
</evidence>
<dbReference type="InterPro" id="IPR001304">
    <property type="entry name" value="C-type_lectin-like"/>
</dbReference>
<dbReference type="CDD" id="cd00062">
    <property type="entry name" value="FN2"/>
    <property type="match status" value="1"/>
</dbReference>
<dbReference type="InterPro" id="IPR003689">
    <property type="entry name" value="ZIP"/>
</dbReference>
<dbReference type="SMART" id="SM00059">
    <property type="entry name" value="FN2"/>
    <property type="match status" value="1"/>
</dbReference>
<protein>
    <submittedName>
        <fullName evidence="17">Macrophage mannose receptor 1</fullName>
    </submittedName>
</protein>
<dbReference type="PRINTS" id="PR00013">
    <property type="entry name" value="FNTYPEII"/>
</dbReference>
<dbReference type="PROSITE" id="PS51092">
    <property type="entry name" value="FN2_2"/>
    <property type="match status" value="1"/>
</dbReference>
<feature type="transmembrane region" description="Helical" evidence="14">
    <location>
        <begin position="1490"/>
        <end position="1517"/>
    </location>
</feature>
<keyword evidence="5" id="KW-0732">Signal</keyword>
<dbReference type="FunFam" id="2.80.10.50:FF:000032">
    <property type="entry name" value="macrophage mannose receptor 1"/>
    <property type="match status" value="1"/>
</dbReference>
<dbReference type="SMART" id="SM00458">
    <property type="entry name" value="RICIN"/>
    <property type="match status" value="1"/>
</dbReference>
<feature type="transmembrane region" description="Helical" evidence="14">
    <location>
        <begin position="1091"/>
        <end position="1110"/>
    </location>
</feature>
<keyword evidence="7 14" id="KW-1133">Transmembrane helix</keyword>
<dbReference type="Pfam" id="PF02535">
    <property type="entry name" value="Zip"/>
    <property type="match status" value="1"/>
</dbReference>
<evidence type="ECO:0000259" key="16">
    <source>
        <dbReference type="PROSITE" id="PS51092"/>
    </source>
</evidence>
<evidence type="ECO:0000256" key="13">
    <source>
        <dbReference type="SAM" id="MobiDB-lite"/>
    </source>
</evidence>
<feature type="domain" description="C-type lectin" evidence="15">
    <location>
        <begin position="637"/>
        <end position="723"/>
    </location>
</feature>
<dbReference type="GO" id="GO:0006897">
    <property type="term" value="P:endocytosis"/>
    <property type="evidence" value="ECO:0007669"/>
    <property type="project" value="UniProtKB-KW"/>
</dbReference>
<keyword evidence="18" id="KW-1185">Reference proteome</keyword>
<feature type="domain" description="C-type lectin" evidence="15">
    <location>
        <begin position="762"/>
        <end position="873"/>
    </location>
</feature>
<reference evidence="17 18" key="1">
    <citation type="submission" date="2019-01" db="EMBL/GenBank/DDBJ databases">
        <title>Draft Genome and Complete Hox-Cluster Characterization of the Sterlet Sturgeon (Acipenser ruthenus).</title>
        <authorList>
            <person name="Wei Q."/>
        </authorList>
    </citation>
    <scope>NUCLEOTIDE SEQUENCE [LARGE SCALE GENOMIC DNA]</scope>
    <source>
        <strain evidence="17">WHYD16114868_AA</strain>
        <tissue evidence="17">Blood</tissue>
    </source>
</reference>
<dbReference type="InterPro" id="IPR035992">
    <property type="entry name" value="Ricin_B-like_lectins"/>
</dbReference>
<dbReference type="FunFam" id="3.10.100.10:FF:000030">
    <property type="entry name" value="Mannose receptor C-type 1"/>
    <property type="match status" value="1"/>
</dbReference>
<feature type="transmembrane region" description="Helical" evidence="14">
    <location>
        <begin position="1537"/>
        <end position="1562"/>
    </location>
</feature>
<dbReference type="PANTHER" id="PTHR22803">
    <property type="entry name" value="MANNOSE, PHOSPHOLIPASE, LECTIN RECEPTOR RELATED"/>
    <property type="match status" value="1"/>
</dbReference>
<dbReference type="InterPro" id="IPR016187">
    <property type="entry name" value="CTDL_fold"/>
</dbReference>
<evidence type="ECO:0000256" key="4">
    <source>
        <dbReference type="ARBA" id="ARBA00022692"/>
    </source>
</evidence>
<feature type="domain" description="Fibronectin type-II" evidence="16">
    <location>
        <begin position="151"/>
        <end position="199"/>
    </location>
</feature>
<comment type="subcellular location">
    <subcellularLocation>
        <location evidence="1">Membrane</location>
        <topology evidence="1">Multi-pass membrane protein</topology>
    </subcellularLocation>
    <subcellularLocation>
        <location evidence="2">Membrane</location>
        <topology evidence="2">Single-pass membrane protein</topology>
    </subcellularLocation>
</comment>
<name>A0A444UMT7_ACIRT</name>
<dbReference type="SMART" id="SM00034">
    <property type="entry name" value="CLECT"/>
    <property type="match status" value="6"/>
</dbReference>
<dbReference type="Pfam" id="PF00059">
    <property type="entry name" value="Lectin_C"/>
    <property type="match status" value="6"/>
</dbReference>
<keyword evidence="11" id="KW-0325">Glycoprotein</keyword>
<dbReference type="SUPFAM" id="SSF57440">
    <property type="entry name" value="Kringle-like"/>
    <property type="match status" value="1"/>
</dbReference>
<feature type="disulfide bond" evidence="12">
    <location>
        <begin position="170"/>
        <end position="197"/>
    </location>
</feature>
<dbReference type="FunFam" id="2.10.10.10:FF:000001">
    <property type="entry name" value="Fibronectin 1a isoform 1"/>
    <property type="match status" value="1"/>
</dbReference>
<feature type="domain" description="C-type lectin" evidence="15">
    <location>
        <begin position="210"/>
        <end position="323"/>
    </location>
</feature>
<evidence type="ECO:0000256" key="5">
    <source>
        <dbReference type="ARBA" id="ARBA00022729"/>
    </source>
</evidence>
<evidence type="ECO:0000313" key="18">
    <source>
        <dbReference type="Proteomes" id="UP000289886"/>
    </source>
</evidence>
<comment type="caution">
    <text evidence="17">The sequence shown here is derived from an EMBL/GenBank/DDBJ whole genome shotgun (WGS) entry which is preliminary data.</text>
</comment>
<sequence length="1790" mass="202270">MVLLYYLTETSSFLIYNEDHNKCVVAISSSSVQTAACDPSAMSQQFRWVSDDRLVSLSLTLCLGTQKKGDWVQVLLYPCDEKSELQKWECRNDTLFAIKGEDLYFNYGNRNEKNVMLYKGSGVWSRWKIYGTKDDLCSRGFEDIFSIGGNSNGIPCQFPFRFEQKWYTDCTKNGRSDGNLWCATTTDYDKDKKWGMCPTKSGAGWDTDPVTGVLYQRNTQAVLTWHQARKSCQQQDSDLLSVIELHEQTYLTVPSEDLWIGLNDLKMHMLFEWSDGSHVTFTKWHTGEPSHSSNLQEDCVLMKGKDGKWTDHICEKQYGYICKKKASSKPHGAPEIVEQGCKKGWTRYGFHCYYVGSDMQSFTEANQTCKSKASSLVTVDDSKEPFTFSSSILPRCCHLSCRPRYASSQRWPPSCLSNSTTSLSNSLTTVSTGLASFENWGYGEPNNYNNAELCTEMSVSYPLSWNDRHCESYTNWICKIRKVYNSTEDGWLVYNGSQYRINTELLPMKEARAFCKKNFGDLAVIQSESERRFLWKLISRDDNYEQYYIALSVGLDKTVQWMDGSPVTYVAWEQHEPNFANNDENCVTMYRGMGFWNDINCGESFPSICKRSETFVNTTMGPTVPPVGGCPADWLSYQKKCYKMFGVNDADRKTWTDARTLCINQGGNLVSIANAKQQAFLTSQLLDLPVDVWIGLNDINAEMRFLWTDGMGVYYTNWAKGYPVSMPQGRFTYGDEKITVSQPDPNFSNPPTTAPPKGYVQFGTSSYRIIKQKLKWDEARRQCKAEDAELASILNPMIQSFIMLQAEKYGEPLWIGLNSNVTEGYFRWTDSWRLSYSRWAPTEPSNNIACVYMDNDGTWKTAPCSDTYYSVCKQSKDNPPTDPPQLPGKCPEPKKRKVWVPFRGHCYLFQSASIDNWPHASMECLRMGGALLSIEDTAEAKFIEENIEILQDRVKSFWIGLYKNVDGNWLWIDNSVVDYVNWNAGESEKSKDCVELHTVSGKWHHLNCNSYRGYICKTSKIIEQTEKPPTQEARRSEEKPSHGYTGIVVAVVLLILTGAGLAGFFIYKRGHMVISKGANAPRPVIAAKMLLWNKGFLFLMVQFCVMVRAFETTAPGEHHSETDRHEYLREVLQVLSVEQQSQLNRNQTQSLIKVLFDILECPTRIAGTQQQCDQCLSADVLFSAVGEGVNEHTDEEGFLKISTVLLYYIINMRDVCTLNSSAGSPDYQFYLTAVLDFNHKEDFKYLTQNETESILEVINQHYVPSTTSQCTDAMLLTREAGILDTRGADRKAVPKLAAAITTHVLKRNCFSKHSLPLPGFFTEYIFHSLNSTSNISTGDLDHLLHLLGLGGSLEHKRHRGRRSTAFRQPQDSSHLPVQIQRHTEHPDCHHGLLQHIPDWTKVCFSAKQLVQIHLQGSHPSISKEHFSQISPAIIQQLLSGACESREQDNTSSPPSAIEKYGYSTLAVLVITVSSMLGIILIFFNSCQETYALILQLFVGLAVGTLSGDALLHLLPQILGLHDHVHHEEDSSIKEKDYLWKLLGMIGAIYGFVLIEKMFFLLVSSRGQDHSFANGYLGHSHDFPLESNCSDQSVREKSTSTMQLGIPEDSENTEIPSDDLHLHGEEHIPTSGKKQRISLLAIMVIVGDSLHNFADGLVIGAAFSSSVETGMATTVAILCHEIPHEMGDFAVLLNSGLSVKNAMLMNFISALTAFIGLYIGLFVSTDTGVQQWIFTVTAGIFLYLSLVEMLPEMTHVQTHRPWLMFFLQNLGLLLGWACLLVLALYEHKLKF</sequence>
<dbReference type="FunFam" id="3.10.100.10:FF:000031">
    <property type="entry name" value="macrophage mannose receptor 1"/>
    <property type="match status" value="1"/>
</dbReference>
<dbReference type="Pfam" id="PF18292">
    <property type="entry name" value="ZIP4_domain"/>
    <property type="match status" value="1"/>
</dbReference>
<dbReference type="InterPro" id="IPR000562">
    <property type="entry name" value="FN_type2_dom"/>
</dbReference>
<evidence type="ECO:0000256" key="8">
    <source>
        <dbReference type="ARBA" id="ARBA00023136"/>
    </source>
</evidence>
<evidence type="ECO:0000256" key="1">
    <source>
        <dbReference type="ARBA" id="ARBA00004141"/>
    </source>
</evidence>
<feature type="transmembrane region" description="Helical" evidence="14">
    <location>
        <begin position="1761"/>
        <end position="1784"/>
    </location>
</feature>
<dbReference type="InterPro" id="IPR000772">
    <property type="entry name" value="Ricin_B_lectin"/>
</dbReference>
<dbReference type="Pfam" id="PF21116">
    <property type="entry name" value="EF-hand_Zip"/>
    <property type="match status" value="1"/>
</dbReference>
<dbReference type="EMBL" id="SCEB01214223">
    <property type="protein sequence ID" value="RXM36510.1"/>
    <property type="molecule type" value="Genomic_DNA"/>
</dbReference>
<dbReference type="CDD" id="cd00037">
    <property type="entry name" value="CLECT"/>
    <property type="match status" value="6"/>
</dbReference>
<evidence type="ECO:0000256" key="9">
    <source>
        <dbReference type="ARBA" id="ARBA00023157"/>
    </source>
</evidence>
<dbReference type="InterPro" id="IPR036943">
    <property type="entry name" value="FN_type2_sf"/>
</dbReference>
<keyword evidence="9 12" id="KW-1015">Disulfide bond</keyword>
<dbReference type="InterPro" id="IPR050111">
    <property type="entry name" value="C-type_lectin/snaclec_domain"/>
</dbReference>
<dbReference type="PROSITE" id="PS00615">
    <property type="entry name" value="C_TYPE_LECTIN_1"/>
    <property type="match status" value="1"/>
</dbReference>
<evidence type="ECO:0000256" key="10">
    <source>
        <dbReference type="ARBA" id="ARBA00023170"/>
    </source>
</evidence>
<feature type="transmembrane region" description="Helical" evidence="14">
    <location>
        <begin position="1460"/>
        <end position="1483"/>
    </location>
</feature>
<dbReference type="Pfam" id="PF00040">
    <property type="entry name" value="fn2"/>
    <property type="match status" value="1"/>
</dbReference>
<dbReference type="FunFam" id="3.10.100.10:FF:000027">
    <property type="entry name" value="Mannose receptor, C type 1"/>
    <property type="match status" value="1"/>
</dbReference>
<dbReference type="CDD" id="cd23407">
    <property type="entry name" value="beta-trefoil_Ricin_MRC1"/>
    <property type="match status" value="1"/>
</dbReference>
<dbReference type="InterPro" id="IPR018378">
    <property type="entry name" value="C-type_lectin_CS"/>
</dbReference>
<evidence type="ECO:0000256" key="7">
    <source>
        <dbReference type="ARBA" id="ARBA00022989"/>
    </source>
</evidence>
<dbReference type="PROSITE" id="PS50231">
    <property type="entry name" value="RICIN_B_LECTIN"/>
    <property type="match status" value="1"/>
</dbReference>
<organism evidence="17 18">
    <name type="scientific">Acipenser ruthenus</name>
    <name type="common">Sterlet sturgeon</name>
    <dbReference type="NCBI Taxonomy" id="7906"/>
    <lineage>
        <taxon>Eukaryota</taxon>
        <taxon>Metazoa</taxon>
        <taxon>Chordata</taxon>
        <taxon>Craniata</taxon>
        <taxon>Vertebrata</taxon>
        <taxon>Euteleostomi</taxon>
        <taxon>Actinopterygii</taxon>
        <taxon>Chondrostei</taxon>
        <taxon>Acipenseriformes</taxon>
        <taxon>Acipenseridae</taxon>
        <taxon>Acipenser</taxon>
    </lineage>
</organism>
<feature type="transmembrane region" description="Helical" evidence="14">
    <location>
        <begin position="1702"/>
        <end position="1722"/>
    </location>
</feature>
<dbReference type="SUPFAM" id="SSF50370">
    <property type="entry name" value="Ricin B-like lectins"/>
    <property type="match status" value="1"/>
</dbReference>
<keyword evidence="4 14" id="KW-0812">Transmembrane</keyword>
<proteinExistence type="predicted"/>
<evidence type="ECO:0000256" key="14">
    <source>
        <dbReference type="SAM" id="Phobius"/>
    </source>
</evidence>
<dbReference type="FunFam" id="3.10.100.10:FF:000025">
    <property type="entry name" value="Mannose receptor C-type 1"/>
    <property type="match status" value="1"/>
</dbReference>
<dbReference type="GO" id="GO:0046873">
    <property type="term" value="F:metal ion transmembrane transporter activity"/>
    <property type="evidence" value="ECO:0007669"/>
    <property type="project" value="InterPro"/>
</dbReference>
<accession>A0A444UMT7</accession>
<dbReference type="InterPro" id="IPR016186">
    <property type="entry name" value="C-type_lectin-like/link_sf"/>
</dbReference>